<keyword evidence="1" id="KW-0175">Coiled coil</keyword>
<reference evidence="3" key="1">
    <citation type="submission" date="2021-05" db="EMBL/GenBank/DDBJ databases">
        <title>Novel Bacillus species.</title>
        <authorList>
            <person name="Liu G."/>
        </authorList>
    </citation>
    <scope>NUCLEOTIDE SEQUENCE</scope>
    <source>
        <strain evidence="3">FJAT-49825</strain>
    </source>
</reference>
<dbReference type="Pfam" id="PF09382">
    <property type="entry name" value="RQC"/>
    <property type="match status" value="1"/>
</dbReference>
<dbReference type="SMART" id="SM00956">
    <property type="entry name" value="RQC"/>
    <property type="match status" value="1"/>
</dbReference>
<accession>A0A942YRJ2</accession>
<dbReference type="Gene3D" id="1.10.10.10">
    <property type="entry name" value="Winged helix-like DNA-binding domain superfamily/Winged helix DNA-binding domain"/>
    <property type="match status" value="1"/>
</dbReference>
<dbReference type="InterPro" id="IPR036388">
    <property type="entry name" value="WH-like_DNA-bd_sf"/>
</dbReference>
<organism evidence="3 4">
    <name type="scientific">Neobacillus rhizophilus</name>
    <dbReference type="NCBI Taxonomy" id="2833579"/>
    <lineage>
        <taxon>Bacteria</taxon>
        <taxon>Bacillati</taxon>
        <taxon>Bacillota</taxon>
        <taxon>Bacilli</taxon>
        <taxon>Bacillales</taxon>
        <taxon>Bacillaceae</taxon>
        <taxon>Neobacillus</taxon>
    </lineage>
</organism>
<proteinExistence type="predicted"/>
<dbReference type="SUPFAM" id="SSF46785">
    <property type="entry name" value="Winged helix' DNA-binding domain"/>
    <property type="match status" value="1"/>
</dbReference>
<dbReference type="InterPro" id="IPR018982">
    <property type="entry name" value="RQC_domain"/>
</dbReference>
<evidence type="ECO:0000259" key="2">
    <source>
        <dbReference type="SMART" id="SM00956"/>
    </source>
</evidence>
<name>A0A942YRJ2_9BACI</name>
<dbReference type="GO" id="GO:0006281">
    <property type="term" value="P:DNA repair"/>
    <property type="evidence" value="ECO:0007669"/>
    <property type="project" value="InterPro"/>
</dbReference>
<dbReference type="AlphaFoldDB" id="A0A942YRJ2"/>
<dbReference type="EMBL" id="JAGYPF010000001">
    <property type="protein sequence ID" value="MBS4210898.1"/>
    <property type="molecule type" value="Genomic_DNA"/>
</dbReference>
<evidence type="ECO:0000313" key="4">
    <source>
        <dbReference type="Proteomes" id="UP000679749"/>
    </source>
</evidence>
<keyword evidence="3" id="KW-0547">Nucleotide-binding</keyword>
<feature type="coiled-coil region" evidence="1">
    <location>
        <begin position="178"/>
        <end position="205"/>
    </location>
</feature>
<keyword evidence="4" id="KW-1185">Reference proteome</keyword>
<dbReference type="GO" id="GO:0006260">
    <property type="term" value="P:DNA replication"/>
    <property type="evidence" value="ECO:0007669"/>
    <property type="project" value="InterPro"/>
</dbReference>
<protein>
    <submittedName>
        <fullName evidence="3">Superfamily II DNA helicase</fullName>
    </submittedName>
</protein>
<keyword evidence="3" id="KW-0347">Helicase</keyword>
<keyword evidence="3" id="KW-0378">Hydrolase</keyword>
<dbReference type="GO" id="GO:0043138">
    <property type="term" value="F:3'-5' DNA helicase activity"/>
    <property type="evidence" value="ECO:0007669"/>
    <property type="project" value="InterPro"/>
</dbReference>
<gene>
    <name evidence="3" type="ORF">KHA99_00365</name>
</gene>
<dbReference type="InterPro" id="IPR036390">
    <property type="entry name" value="WH_DNA-bd_sf"/>
</dbReference>
<feature type="domain" description="RQC" evidence="2">
    <location>
        <begin position="23"/>
        <end position="121"/>
    </location>
</feature>
<dbReference type="RefSeq" id="WP_213115457.1">
    <property type="nucleotide sequence ID" value="NZ_JAGYPF010000001.1"/>
</dbReference>
<sequence length="269" mass="30422">MGKKINRVSVELDANGIKSLPDDEIKTILRGADDLIMSGGRALLAKILAGSKDKKVLELELDYSPVYGAFKGVSQKDILAKIDWMILHQYLNIEYDNRLPMLVFTEKGWEIEQEAYAEELLNKLIEAAENQTYEFVETLKDRNRSMILLLLDKIAATGNRGLITILDAWKTIEYKRVSAKIQEVIDVLEKEGENLEETASEEEVLSFSANKKWLSIPVKIRKDLERNVWCSDCCDVVQIVNYTVKESSPGIVLEGKCKSCGSDVARFIE</sequence>
<dbReference type="NCBIfam" id="NF041107">
    <property type="entry name" value="RQC_minor_1"/>
    <property type="match status" value="1"/>
</dbReference>
<evidence type="ECO:0000313" key="3">
    <source>
        <dbReference type="EMBL" id="MBS4210898.1"/>
    </source>
</evidence>
<keyword evidence="3" id="KW-0067">ATP-binding</keyword>
<comment type="caution">
    <text evidence="3">The sequence shown here is derived from an EMBL/GenBank/DDBJ whole genome shotgun (WGS) entry which is preliminary data.</text>
</comment>
<evidence type="ECO:0000256" key="1">
    <source>
        <dbReference type="SAM" id="Coils"/>
    </source>
</evidence>
<dbReference type="Proteomes" id="UP000679749">
    <property type="component" value="Unassembled WGS sequence"/>
</dbReference>